<accession>A0A0C3S957</accession>
<feature type="region of interest" description="Disordered" evidence="1">
    <location>
        <begin position="132"/>
        <end position="286"/>
    </location>
</feature>
<sequence>MSNSSHRDSIALGGRLPEDFVLPPLGVSGGLGSMYLPADYSLPGTSLYANPYDARPSTAPSLGMGTGARETSQPTPEMLARYRAQAELLSRAGVMPGDGFGGMPTVGPVLSGLYAPDSNNLARYGMPAQAPTWGGPDSHSYAGSDSKDLQDYVHDGRPFPGGGGSAALSSHPPAHAAPYPTIPSSSGHADGSDGHAASAGYGSGVPFPQHHSGHGQHPAHPHHRRSEELSDDYGSDSGVSVPSSANSSSVHLPMGDHGQGGPYEADSASPTLPYQQHARKDDGTGEGGFSSAFGLMSLDDPNVLAGLANDSAPFFSSLESSFAHNAGDPHSANSSSTSLDNFNAASSSTSHTSRSSADHSGLSLPTPTPELLASLKNGGLLSAGGRETLDSKELREFWKQYMRTPLTGPGANTPLFPLQTPTGPGQQLGMTSGSGAGRPSPSRRHSRVASLPSMKTPPILGPGAVQEFTTFPPSSHFSLSLGPKARERQQQHSEGDQGRRQQMSFSNVRTTLHGNPEDLKSYEQAVLARKAPTTLNLAARRRGTLPGGSSAPSMKPSSNMNMSPPQLPAYATAATGSVARLAQATNLNAYTQDQHAYAQDQQDTHNNKLDDLLNQERSGSPSSRLADAFSSPPPHQHHDHESRDQHYYVGQDQQHYVQHQHTQSSQSPRESSVGAESDGAAPASYRPSFKRLASQTLGPPNAKRALLGPAGWDDVRHEAPEAFEEDDEEDERAARRFAGRAYGQHPASRRFSLPAAGAVTLPPLRTAVAQGHDAQSHSPVAGAY</sequence>
<feature type="compositionally biased region" description="Low complexity" evidence="1">
    <location>
        <begin position="547"/>
        <end position="564"/>
    </location>
</feature>
<feature type="compositionally biased region" description="Polar residues" evidence="1">
    <location>
        <begin position="467"/>
        <end position="478"/>
    </location>
</feature>
<feature type="compositionally biased region" description="Polar residues" evidence="1">
    <location>
        <begin position="331"/>
        <end position="343"/>
    </location>
</feature>
<dbReference type="HOGENOM" id="CLU_018584_0_0_1"/>
<organism evidence="2 3">
    <name type="scientific">Phlebiopsis gigantea (strain 11061_1 CR5-6)</name>
    <name type="common">White-rot fungus</name>
    <name type="synonym">Peniophora gigantea</name>
    <dbReference type="NCBI Taxonomy" id="745531"/>
    <lineage>
        <taxon>Eukaryota</taxon>
        <taxon>Fungi</taxon>
        <taxon>Dikarya</taxon>
        <taxon>Basidiomycota</taxon>
        <taxon>Agaricomycotina</taxon>
        <taxon>Agaricomycetes</taxon>
        <taxon>Polyporales</taxon>
        <taxon>Phanerochaetaceae</taxon>
        <taxon>Phlebiopsis</taxon>
    </lineage>
</organism>
<feature type="region of interest" description="Disordered" evidence="1">
    <location>
        <begin position="325"/>
        <end position="371"/>
    </location>
</feature>
<dbReference type="AlphaFoldDB" id="A0A0C3S957"/>
<evidence type="ECO:0000256" key="1">
    <source>
        <dbReference type="SAM" id="MobiDB-lite"/>
    </source>
</evidence>
<feature type="compositionally biased region" description="Low complexity" evidence="1">
    <location>
        <begin position="344"/>
        <end position="360"/>
    </location>
</feature>
<reference evidence="2 3" key="1">
    <citation type="journal article" date="2014" name="PLoS Genet.">
        <title>Analysis of the Phlebiopsis gigantea genome, transcriptome and secretome provides insight into its pioneer colonization strategies of wood.</title>
        <authorList>
            <person name="Hori C."/>
            <person name="Ishida T."/>
            <person name="Igarashi K."/>
            <person name="Samejima M."/>
            <person name="Suzuki H."/>
            <person name="Master E."/>
            <person name="Ferreira P."/>
            <person name="Ruiz-Duenas F.J."/>
            <person name="Held B."/>
            <person name="Canessa P."/>
            <person name="Larrondo L.F."/>
            <person name="Schmoll M."/>
            <person name="Druzhinina I.S."/>
            <person name="Kubicek C.P."/>
            <person name="Gaskell J.A."/>
            <person name="Kersten P."/>
            <person name="St John F."/>
            <person name="Glasner J."/>
            <person name="Sabat G."/>
            <person name="Splinter BonDurant S."/>
            <person name="Syed K."/>
            <person name="Yadav J."/>
            <person name="Mgbeahuruike A.C."/>
            <person name="Kovalchuk A."/>
            <person name="Asiegbu F.O."/>
            <person name="Lackner G."/>
            <person name="Hoffmeister D."/>
            <person name="Rencoret J."/>
            <person name="Gutierrez A."/>
            <person name="Sun H."/>
            <person name="Lindquist E."/>
            <person name="Barry K."/>
            <person name="Riley R."/>
            <person name="Grigoriev I.V."/>
            <person name="Henrissat B."/>
            <person name="Kues U."/>
            <person name="Berka R.M."/>
            <person name="Martinez A.T."/>
            <person name="Covert S.F."/>
            <person name="Blanchette R.A."/>
            <person name="Cullen D."/>
        </authorList>
    </citation>
    <scope>NUCLEOTIDE SEQUENCE [LARGE SCALE GENOMIC DNA]</scope>
    <source>
        <strain evidence="2 3">11061_1 CR5-6</strain>
    </source>
</reference>
<feature type="compositionally biased region" description="Basic residues" evidence="1">
    <location>
        <begin position="211"/>
        <end position="224"/>
    </location>
</feature>
<dbReference type="OrthoDB" id="6365676at2759"/>
<proteinExistence type="predicted"/>
<feature type="compositionally biased region" description="Polar residues" evidence="1">
    <location>
        <begin position="651"/>
        <end position="670"/>
    </location>
</feature>
<dbReference type="Proteomes" id="UP000053257">
    <property type="component" value="Unassembled WGS sequence"/>
</dbReference>
<feature type="compositionally biased region" description="Low complexity" evidence="1">
    <location>
        <begin position="166"/>
        <end position="200"/>
    </location>
</feature>
<feature type="compositionally biased region" description="Low complexity" evidence="1">
    <location>
        <begin position="235"/>
        <end position="250"/>
    </location>
</feature>
<feature type="region of interest" description="Disordered" evidence="1">
    <location>
        <begin position="612"/>
        <end position="684"/>
    </location>
</feature>
<feature type="compositionally biased region" description="Basic and acidic residues" evidence="1">
    <location>
        <begin position="636"/>
        <end position="646"/>
    </location>
</feature>
<dbReference type="STRING" id="745531.A0A0C3S957"/>
<dbReference type="EMBL" id="KN840486">
    <property type="protein sequence ID" value="KIP08012.1"/>
    <property type="molecule type" value="Genomic_DNA"/>
</dbReference>
<name>A0A0C3S957_PHLG1</name>
<feature type="compositionally biased region" description="Basic and acidic residues" evidence="1">
    <location>
        <begin position="145"/>
        <end position="157"/>
    </location>
</feature>
<feature type="compositionally biased region" description="Basic and acidic residues" evidence="1">
    <location>
        <begin position="484"/>
        <end position="499"/>
    </location>
</feature>
<gene>
    <name evidence="2" type="ORF">PHLGIDRAFT_35155</name>
</gene>
<feature type="compositionally biased region" description="Polar residues" evidence="1">
    <location>
        <begin position="419"/>
        <end position="431"/>
    </location>
</feature>
<keyword evidence="3" id="KW-1185">Reference proteome</keyword>
<feature type="region of interest" description="Disordered" evidence="1">
    <location>
        <begin position="533"/>
        <end position="566"/>
    </location>
</feature>
<evidence type="ECO:0000313" key="2">
    <source>
        <dbReference type="EMBL" id="KIP08012.1"/>
    </source>
</evidence>
<evidence type="ECO:0000313" key="3">
    <source>
        <dbReference type="Proteomes" id="UP000053257"/>
    </source>
</evidence>
<feature type="region of interest" description="Disordered" evidence="1">
    <location>
        <begin position="406"/>
        <end position="504"/>
    </location>
</feature>
<protein>
    <submittedName>
        <fullName evidence="2">Uncharacterized protein</fullName>
    </submittedName>
</protein>